<name>B1LY32_METRJ</name>
<dbReference type="HOGENOM" id="CLU_009834_7_2_5"/>
<dbReference type="InterPro" id="IPR001753">
    <property type="entry name" value="Enoyl-CoA_hydra/iso"/>
</dbReference>
<dbReference type="PANTHER" id="PTHR43684">
    <property type="match status" value="1"/>
</dbReference>
<keyword evidence="3 4" id="KW-0413">Isomerase</keyword>
<comment type="subcellular location">
    <subcellularLocation>
        <location evidence="1">Peroxisome</location>
    </subcellularLocation>
</comment>
<dbReference type="OrthoDB" id="9781757at2"/>
<dbReference type="InterPro" id="IPR051053">
    <property type="entry name" value="ECH/Chromodomain_protein"/>
</dbReference>
<dbReference type="CDD" id="cd06558">
    <property type="entry name" value="crotonase-like"/>
    <property type="match status" value="1"/>
</dbReference>
<accession>B1LY32</accession>
<gene>
    <name evidence="4" type="ordered locus">Mrad2831_3828</name>
</gene>
<protein>
    <submittedName>
        <fullName evidence="4">Enoyl-CoA hydratase/isomerase</fullName>
    </submittedName>
</protein>
<reference evidence="4 5" key="1">
    <citation type="submission" date="2008-03" db="EMBL/GenBank/DDBJ databases">
        <title>Complete sequence of chromosome of Methylobacterium radiotolerans JCM 2831.</title>
        <authorList>
            <consortium name="US DOE Joint Genome Institute"/>
            <person name="Copeland A."/>
            <person name="Lucas S."/>
            <person name="Lapidus A."/>
            <person name="Glavina del Rio T."/>
            <person name="Dalin E."/>
            <person name="Tice H."/>
            <person name="Bruce D."/>
            <person name="Goodwin L."/>
            <person name="Pitluck S."/>
            <person name="Kiss H."/>
            <person name="Brettin T."/>
            <person name="Detter J.C."/>
            <person name="Han C."/>
            <person name="Kuske C.R."/>
            <person name="Schmutz J."/>
            <person name="Larimer F."/>
            <person name="Land M."/>
            <person name="Hauser L."/>
            <person name="Kyrpides N."/>
            <person name="Mikhailova N."/>
            <person name="Marx C.J."/>
            <person name="Richardson P."/>
        </authorList>
    </citation>
    <scope>NUCLEOTIDE SEQUENCE [LARGE SCALE GENOMIC DNA]</scope>
    <source>
        <strain evidence="5">ATCC 27329 / DSM 1819 / JCM 2831 / NBRC 15690 / NCIMB 10815 / 0-1</strain>
    </source>
</reference>
<dbReference type="InterPro" id="IPR029045">
    <property type="entry name" value="ClpP/crotonase-like_dom_sf"/>
</dbReference>
<evidence type="ECO:0000256" key="3">
    <source>
        <dbReference type="ARBA" id="ARBA00023235"/>
    </source>
</evidence>
<dbReference type="GeneID" id="6139882"/>
<sequence length="260" mass="27122">MAEPVTIDDLAGGVRLITLNRPEKKNALTGAMYDAMRAGLAEADASDAVGAVVFAGQPGMFSAGNDLADFMRQASGDRAEDGFSTSPALAFIRQLARTRTPMVAAVDGIAVGIGATLCLHCDLVYASPAARLRMPFVELGLVPEAASSYLLPLRVGRLRATELLLLSRPLEADEAQALGLVNAVLPADMLVEQAIAQAARLAALPRGALTASRALIRGDQAQVEAALEAEAKAFDAQLRSPESQERLAAFLSRSKPAASA</sequence>
<evidence type="ECO:0000256" key="2">
    <source>
        <dbReference type="ARBA" id="ARBA00023140"/>
    </source>
</evidence>
<dbReference type="Gene3D" id="3.90.226.10">
    <property type="entry name" value="2-enoyl-CoA Hydratase, Chain A, domain 1"/>
    <property type="match status" value="1"/>
</dbReference>
<dbReference type="PANTHER" id="PTHR43684:SF1">
    <property type="entry name" value="ENOYL-COA DELTA ISOMERASE 2"/>
    <property type="match status" value="1"/>
</dbReference>
<keyword evidence="2" id="KW-0576">Peroxisome</keyword>
<evidence type="ECO:0000313" key="4">
    <source>
        <dbReference type="EMBL" id="ACB25803.1"/>
    </source>
</evidence>
<dbReference type="RefSeq" id="WP_012320761.1">
    <property type="nucleotide sequence ID" value="NC_010505.1"/>
</dbReference>
<dbReference type="EMBL" id="CP001001">
    <property type="protein sequence ID" value="ACB25803.1"/>
    <property type="molecule type" value="Genomic_DNA"/>
</dbReference>
<dbReference type="AlphaFoldDB" id="B1LY32"/>
<dbReference type="Proteomes" id="UP000006589">
    <property type="component" value="Chromosome"/>
</dbReference>
<dbReference type="eggNOG" id="COG1024">
    <property type="taxonomic scope" value="Bacteria"/>
</dbReference>
<evidence type="ECO:0000256" key="1">
    <source>
        <dbReference type="ARBA" id="ARBA00004275"/>
    </source>
</evidence>
<evidence type="ECO:0000313" key="5">
    <source>
        <dbReference type="Proteomes" id="UP000006589"/>
    </source>
</evidence>
<proteinExistence type="predicted"/>
<dbReference type="KEGG" id="mrd:Mrad2831_3828"/>
<dbReference type="Pfam" id="PF00378">
    <property type="entry name" value="ECH_1"/>
    <property type="match status" value="1"/>
</dbReference>
<organism evidence="4 5">
    <name type="scientific">Methylobacterium radiotolerans (strain ATCC 27329 / DSM 1819 / JCM 2831 / NBRC 15690 / NCIMB 10815 / 0-1)</name>
    <dbReference type="NCBI Taxonomy" id="426355"/>
    <lineage>
        <taxon>Bacteria</taxon>
        <taxon>Pseudomonadati</taxon>
        <taxon>Pseudomonadota</taxon>
        <taxon>Alphaproteobacteria</taxon>
        <taxon>Hyphomicrobiales</taxon>
        <taxon>Methylobacteriaceae</taxon>
        <taxon>Methylobacterium</taxon>
    </lineage>
</organism>
<dbReference type="STRING" id="426355.Mrad2831_3828"/>
<dbReference type="SUPFAM" id="SSF52096">
    <property type="entry name" value="ClpP/crotonase"/>
    <property type="match status" value="1"/>
</dbReference>
<dbReference type="GO" id="GO:0004165">
    <property type="term" value="F:delta(3)-delta(2)-enoyl-CoA isomerase activity"/>
    <property type="evidence" value="ECO:0007669"/>
    <property type="project" value="UniProtKB-ARBA"/>
</dbReference>